<keyword evidence="2" id="KW-1185">Reference proteome</keyword>
<evidence type="ECO:0000313" key="2">
    <source>
        <dbReference type="Proteomes" id="UP000823388"/>
    </source>
</evidence>
<reference evidence="1" key="1">
    <citation type="submission" date="2020-05" db="EMBL/GenBank/DDBJ databases">
        <title>WGS assembly of Panicum virgatum.</title>
        <authorList>
            <person name="Lovell J.T."/>
            <person name="Jenkins J."/>
            <person name="Shu S."/>
            <person name="Juenger T.E."/>
            <person name="Schmutz J."/>
        </authorList>
    </citation>
    <scope>NUCLEOTIDE SEQUENCE</scope>
    <source>
        <strain evidence="1">AP13</strain>
    </source>
</reference>
<sequence>MGQFRWDFICHGTGRGPSCLWAPRQSDSSVRGAAWHLRELIRETSGPR</sequence>
<evidence type="ECO:0000313" key="1">
    <source>
        <dbReference type="EMBL" id="KAG2592544.1"/>
    </source>
</evidence>
<dbReference type="Proteomes" id="UP000823388">
    <property type="component" value="Chromosome 5N"/>
</dbReference>
<organism evidence="1 2">
    <name type="scientific">Panicum virgatum</name>
    <name type="common">Blackwell switchgrass</name>
    <dbReference type="NCBI Taxonomy" id="38727"/>
    <lineage>
        <taxon>Eukaryota</taxon>
        <taxon>Viridiplantae</taxon>
        <taxon>Streptophyta</taxon>
        <taxon>Embryophyta</taxon>
        <taxon>Tracheophyta</taxon>
        <taxon>Spermatophyta</taxon>
        <taxon>Magnoliopsida</taxon>
        <taxon>Liliopsida</taxon>
        <taxon>Poales</taxon>
        <taxon>Poaceae</taxon>
        <taxon>PACMAD clade</taxon>
        <taxon>Panicoideae</taxon>
        <taxon>Panicodae</taxon>
        <taxon>Paniceae</taxon>
        <taxon>Panicinae</taxon>
        <taxon>Panicum</taxon>
        <taxon>Panicum sect. Hiantes</taxon>
    </lineage>
</organism>
<name>A0A8T0S4G9_PANVG</name>
<dbReference type="EMBL" id="CM029046">
    <property type="protein sequence ID" value="KAG2592544.1"/>
    <property type="molecule type" value="Genomic_DNA"/>
</dbReference>
<protein>
    <submittedName>
        <fullName evidence="1">Uncharacterized protein</fullName>
    </submittedName>
</protein>
<dbReference type="AlphaFoldDB" id="A0A8T0S4G9"/>
<gene>
    <name evidence="1" type="ORF">PVAP13_5NG558900</name>
</gene>
<proteinExistence type="predicted"/>
<comment type="caution">
    <text evidence="1">The sequence shown here is derived from an EMBL/GenBank/DDBJ whole genome shotgun (WGS) entry which is preliminary data.</text>
</comment>
<accession>A0A8T0S4G9</accession>